<reference evidence="2" key="1">
    <citation type="submission" date="2022-07" db="EMBL/GenBank/DDBJ databases">
        <title>Genome Sequence of Xylaria arbuscula.</title>
        <authorList>
            <person name="Buettner E."/>
        </authorList>
    </citation>
    <scope>NUCLEOTIDE SEQUENCE</scope>
    <source>
        <strain evidence="2">VT107</strain>
    </source>
</reference>
<evidence type="ECO:0000313" key="3">
    <source>
        <dbReference type="Proteomes" id="UP001148614"/>
    </source>
</evidence>
<accession>A0A9W8N8J7</accession>
<comment type="caution">
    <text evidence="2">The sequence shown here is derived from an EMBL/GenBank/DDBJ whole genome shotgun (WGS) entry which is preliminary data.</text>
</comment>
<sequence length="367" mass="41660">MSDSSFSCTCSAAFANDNDLEAHLREWRSATFQDRQLVLSLRQRLEQTLSHSRAEDDAILGCQGMAPSDDDGEATTDAAKRTSNPLAKHKNREGYHCPYEECKIKPVRKLAGLRDHYGTHIEYVRTCPICYPFKSRTLSEWVRHVTRHRSLDDEIDEKYIRDKCSQLSERVNRELHIAFPKLQLSQEQYTQKRIQDAAQTDPDQPRSQKRRLVYHTIVNGSGEQDPQEDIPSSLAITETAQAHANPEDIMNGSHIRLRYTGSALAVTMQQAACAQPSDYLTPKTLDTQHLSDHNADQLAFPSRVVEPRPQSTPTENQDVPARFSLDNSFGLPIEEIPSTEWNMEPPIYQAMNYPAPPPNVLGYQSRN</sequence>
<evidence type="ECO:0000313" key="2">
    <source>
        <dbReference type="EMBL" id="KAJ3562737.1"/>
    </source>
</evidence>
<protein>
    <submittedName>
        <fullName evidence="2">Uncharacterized protein</fullName>
    </submittedName>
</protein>
<dbReference type="Proteomes" id="UP001148614">
    <property type="component" value="Unassembled WGS sequence"/>
</dbReference>
<keyword evidence="3" id="KW-1185">Reference proteome</keyword>
<proteinExistence type="predicted"/>
<evidence type="ECO:0000256" key="1">
    <source>
        <dbReference type="SAM" id="MobiDB-lite"/>
    </source>
</evidence>
<gene>
    <name evidence="2" type="ORF">NPX13_g8451</name>
</gene>
<name>A0A9W8N8J7_9PEZI</name>
<feature type="region of interest" description="Disordered" evidence="1">
    <location>
        <begin position="304"/>
        <end position="323"/>
    </location>
</feature>
<dbReference type="AlphaFoldDB" id="A0A9W8N8J7"/>
<organism evidence="2 3">
    <name type="scientific">Xylaria arbuscula</name>
    <dbReference type="NCBI Taxonomy" id="114810"/>
    <lineage>
        <taxon>Eukaryota</taxon>
        <taxon>Fungi</taxon>
        <taxon>Dikarya</taxon>
        <taxon>Ascomycota</taxon>
        <taxon>Pezizomycotina</taxon>
        <taxon>Sordariomycetes</taxon>
        <taxon>Xylariomycetidae</taxon>
        <taxon>Xylariales</taxon>
        <taxon>Xylariaceae</taxon>
        <taxon>Xylaria</taxon>
    </lineage>
</organism>
<dbReference type="EMBL" id="JANPWZ010001860">
    <property type="protein sequence ID" value="KAJ3562737.1"/>
    <property type="molecule type" value="Genomic_DNA"/>
</dbReference>